<dbReference type="EMBL" id="SULG01000091">
    <property type="protein sequence ID" value="TLD40595.1"/>
    <property type="molecule type" value="Genomic_DNA"/>
</dbReference>
<protein>
    <submittedName>
        <fullName evidence="1">Uncharacterized protein</fullName>
    </submittedName>
</protein>
<dbReference type="Proteomes" id="UP000319783">
    <property type="component" value="Unassembled WGS sequence"/>
</dbReference>
<evidence type="ECO:0000313" key="2">
    <source>
        <dbReference type="Proteomes" id="UP000319783"/>
    </source>
</evidence>
<proteinExistence type="predicted"/>
<reference evidence="1 2" key="1">
    <citation type="submission" date="2019-04" db="EMBL/GenBank/DDBJ databases">
        <title>Genome of a novel bacterium Candidatus Jettenia ecosi reconstructed from metagenome of an anammox bioreactor.</title>
        <authorList>
            <person name="Mardanov A.V."/>
            <person name="Beletsky A.V."/>
            <person name="Ravin N.V."/>
            <person name="Botchkova E.A."/>
            <person name="Litti Y.V."/>
            <person name="Nozhevnikova A.N."/>
        </authorList>
    </citation>
    <scope>NUCLEOTIDE SEQUENCE [LARGE SCALE GENOMIC DNA]</scope>
    <source>
        <strain evidence="1">J2</strain>
    </source>
</reference>
<dbReference type="AlphaFoldDB" id="A0A533Q7M6"/>
<organism evidence="1 2">
    <name type="scientific">Candidatus Jettenia ecosi</name>
    <dbReference type="NCBI Taxonomy" id="2494326"/>
    <lineage>
        <taxon>Bacteria</taxon>
        <taxon>Pseudomonadati</taxon>
        <taxon>Planctomycetota</taxon>
        <taxon>Candidatus Brocadiia</taxon>
        <taxon>Candidatus Brocadiales</taxon>
        <taxon>Candidatus Brocadiaceae</taxon>
        <taxon>Candidatus Jettenia</taxon>
    </lineage>
</organism>
<name>A0A533Q7M6_9BACT</name>
<gene>
    <name evidence="1" type="ORF">JETT_3131</name>
</gene>
<accession>A0A533Q7M6</accession>
<comment type="caution">
    <text evidence="1">The sequence shown here is derived from an EMBL/GenBank/DDBJ whole genome shotgun (WGS) entry which is preliminary data.</text>
</comment>
<sequence length="49" mass="5879">MEAGIYILTLLPRIPILEIKELNPYYIISSALLTKKTKFFWKLELRRIK</sequence>
<evidence type="ECO:0000313" key="1">
    <source>
        <dbReference type="EMBL" id="TLD40595.1"/>
    </source>
</evidence>